<keyword evidence="2 5" id="KW-0479">Metal-binding</keyword>
<proteinExistence type="inferred from homology"/>
<dbReference type="AlphaFoldDB" id="A0A167N5E1"/>
<comment type="similarity">
    <text evidence="1">Belongs to the metallo-dependent hydrolases superfamily. TatD-type hydrolase family.</text>
</comment>
<dbReference type="EMBL" id="KV440978">
    <property type="protein sequence ID" value="OAD75039.1"/>
    <property type="molecule type" value="Genomic_DNA"/>
</dbReference>
<dbReference type="InterPro" id="IPR001130">
    <property type="entry name" value="TatD-like"/>
</dbReference>
<name>A0A167N5E1_PHYB8</name>
<dbReference type="PIRSF" id="PIRSF005902">
    <property type="entry name" value="DNase_TatD"/>
    <property type="match status" value="1"/>
</dbReference>
<dbReference type="InterPro" id="IPR032466">
    <property type="entry name" value="Metal_Hydrolase"/>
</dbReference>
<dbReference type="PANTHER" id="PTHR46317:SF1">
    <property type="entry name" value="HYDROLASE, TATD FAMILY"/>
    <property type="match status" value="1"/>
</dbReference>
<dbReference type="RefSeq" id="XP_018293079.1">
    <property type="nucleotide sequence ID" value="XM_018441852.1"/>
</dbReference>
<accession>A0A167N5E1</accession>
<keyword evidence="7" id="KW-1185">Reference proteome</keyword>
<comment type="function">
    <text evidence="4">Exhibits 3'-exonuclease activities and apurinic/apyrimidinic (AP) endonuclease (in vitro). Show preferential AP endonuclease activity on double-stranded DNA substrates and 3'- exonuclease activity on single-stranded DNA.</text>
</comment>
<dbReference type="VEuPathDB" id="FungiDB:PHYBLDRAFT_67803"/>
<dbReference type="Pfam" id="PF01026">
    <property type="entry name" value="TatD_DNase"/>
    <property type="match status" value="1"/>
</dbReference>
<dbReference type="STRING" id="763407.A0A167N5E1"/>
<dbReference type="Gene3D" id="3.20.20.140">
    <property type="entry name" value="Metal-dependent hydrolases"/>
    <property type="match status" value="1"/>
</dbReference>
<organism evidence="6 7">
    <name type="scientific">Phycomyces blakesleeanus (strain ATCC 8743b / DSM 1359 / FGSC 10004 / NBRC 33097 / NRRL 1555)</name>
    <dbReference type="NCBI Taxonomy" id="763407"/>
    <lineage>
        <taxon>Eukaryota</taxon>
        <taxon>Fungi</taxon>
        <taxon>Fungi incertae sedis</taxon>
        <taxon>Mucoromycota</taxon>
        <taxon>Mucoromycotina</taxon>
        <taxon>Mucoromycetes</taxon>
        <taxon>Mucorales</taxon>
        <taxon>Phycomycetaceae</taxon>
        <taxon>Phycomyces</taxon>
    </lineage>
</organism>
<evidence type="ECO:0000313" key="7">
    <source>
        <dbReference type="Proteomes" id="UP000077315"/>
    </source>
</evidence>
<feature type="binding site" evidence="5">
    <location>
        <position position="105"/>
    </location>
    <ligand>
        <name>a divalent metal cation</name>
        <dbReference type="ChEBI" id="CHEBI:60240"/>
        <label>1</label>
    </ligand>
</feature>
<evidence type="ECO:0000313" key="6">
    <source>
        <dbReference type="EMBL" id="OAD75039.1"/>
    </source>
</evidence>
<evidence type="ECO:0000256" key="5">
    <source>
        <dbReference type="PIRSR" id="PIRSR005902-1"/>
    </source>
</evidence>
<keyword evidence="3" id="KW-0378">Hydrolase</keyword>
<dbReference type="GO" id="GO:0016788">
    <property type="term" value="F:hydrolase activity, acting on ester bonds"/>
    <property type="evidence" value="ECO:0007669"/>
    <property type="project" value="InterPro"/>
</dbReference>
<evidence type="ECO:0000256" key="3">
    <source>
        <dbReference type="ARBA" id="ARBA00022801"/>
    </source>
</evidence>
<sequence>MIDVHAHIQSINFPEESLSKMVDLAREAGVTQIVSVSESVFDALDVLNVARTSNGLIWPGLGLHPVQPLSKEDNQPRSVTLKDLEEFEPILQQSISAKEICCIGEIGLDFSLHILAKNTHNPSTLSEDELKNIQRQVFKRQVEMAIDADLTVNVHSRSAGHHALAILYECNAKRVIMHAFDGKVSYAKKAVEAGYYFSVPPSIVRSPEKQNLVAALPLSHLLLESDSPALGPQKNVDNTPANILLAAMEIARIKKVDVEQVVKSETKALLFSLPSKAQKEIKGK</sequence>
<dbReference type="Proteomes" id="UP000077315">
    <property type="component" value="Unassembled WGS sequence"/>
</dbReference>
<dbReference type="SUPFAM" id="SSF51556">
    <property type="entry name" value="Metallo-dependent hydrolases"/>
    <property type="match status" value="1"/>
</dbReference>
<feature type="binding site" evidence="5">
    <location>
        <position position="5"/>
    </location>
    <ligand>
        <name>a divalent metal cation</name>
        <dbReference type="ChEBI" id="CHEBI:60240"/>
        <label>1</label>
    </ligand>
</feature>
<dbReference type="CDD" id="cd01310">
    <property type="entry name" value="TatD_DNAse"/>
    <property type="match status" value="1"/>
</dbReference>
<reference evidence="7" key="1">
    <citation type="submission" date="2015-06" db="EMBL/GenBank/DDBJ databases">
        <title>Expansion of signal transduction pathways in fungi by whole-genome duplication.</title>
        <authorList>
            <consortium name="DOE Joint Genome Institute"/>
            <person name="Corrochano L.M."/>
            <person name="Kuo A."/>
            <person name="Marcet-Houben M."/>
            <person name="Polaino S."/>
            <person name="Salamov A."/>
            <person name="Villalobos J.M."/>
            <person name="Alvarez M.I."/>
            <person name="Avalos J."/>
            <person name="Benito E.P."/>
            <person name="Benoit I."/>
            <person name="Burger G."/>
            <person name="Camino L.P."/>
            <person name="Canovas D."/>
            <person name="Cerda-Olmedo E."/>
            <person name="Cheng J.-F."/>
            <person name="Dominguez A."/>
            <person name="Elias M."/>
            <person name="Eslava A.P."/>
            <person name="Glaser F."/>
            <person name="Grimwood J."/>
            <person name="Gutierrez G."/>
            <person name="Heitman J."/>
            <person name="Henrissat B."/>
            <person name="Iturriaga E.A."/>
            <person name="Lang B.F."/>
            <person name="Lavin J.L."/>
            <person name="Lee S."/>
            <person name="Li W."/>
            <person name="Lindquist E."/>
            <person name="Lopez-Garcia S."/>
            <person name="Luque E.M."/>
            <person name="Marcos A.T."/>
            <person name="Martin J."/>
            <person name="McCluskey K."/>
            <person name="Medina H.R."/>
            <person name="Miralles-Duran A."/>
            <person name="Miyazaki A."/>
            <person name="Munoz-Torres E."/>
            <person name="Oguiza J.A."/>
            <person name="Ohm R."/>
            <person name="Olmedo M."/>
            <person name="Orejas M."/>
            <person name="Ortiz-Castellanos L."/>
            <person name="Pisabarro A.G."/>
            <person name="Rodriguez-Romero J."/>
            <person name="Ruiz-Herrera J."/>
            <person name="Ruiz-Vazquez R."/>
            <person name="Sanz C."/>
            <person name="Schackwitz W."/>
            <person name="Schmutz J."/>
            <person name="Shahriari M."/>
            <person name="Shelest E."/>
            <person name="Silva-Franco F."/>
            <person name="Soanes D."/>
            <person name="Syed K."/>
            <person name="Tagua V.G."/>
            <person name="Talbot N.J."/>
            <person name="Thon M."/>
            <person name="De vries R.P."/>
            <person name="Wiebenga A."/>
            <person name="Yadav J.S."/>
            <person name="Braun E.L."/>
            <person name="Baker S."/>
            <person name="Garre V."/>
            <person name="Horwitz B."/>
            <person name="Torres-Martinez S."/>
            <person name="Idnurm A."/>
            <person name="Herrera-Estrella A."/>
            <person name="Gabaldon T."/>
            <person name="Grigoriev I.V."/>
        </authorList>
    </citation>
    <scope>NUCLEOTIDE SEQUENCE [LARGE SCALE GENOMIC DNA]</scope>
    <source>
        <strain evidence="7">NRRL 1555(-)</strain>
    </source>
</reference>
<protein>
    <submittedName>
        <fullName evidence="6">Uncharacterized protein</fullName>
    </submittedName>
</protein>
<feature type="binding site" evidence="5">
    <location>
        <position position="7"/>
    </location>
    <ligand>
        <name>a divalent metal cation</name>
        <dbReference type="ChEBI" id="CHEBI:60240"/>
        <label>1</label>
    </ligand>
</feature>
<feature type="binding site" evidence="5">
    <location>
        <position position="155"/>
    </location>
    <ligand>
        <name>a divalent metal cation</name>
        <dbReference type="ChEBI" id="CHEBI:60240"/>
        <label>2</label>
    </ligand>
</feature>
<evidence type="ECO:0000256" key="1">
    <source>
        <dbReference type="ARBA" id="ARBA00009275"/>
    </source>
</evidence>
<dbReference type="GO" id="GO:0046872">
    <property type="term" value="F:metal ion binding"/>
    <property type="evidence" value="ECO:0007669"/>
    <property type="project" value="UniProtKB-KW"/>
</dbReference>
<feature type="binding site" evidence="5">
    <location>
        <position position="178"/>
    </location>
    <ligand>
        <name>a divalent metal cation</name>
        <dbReference type="ChEBI" id="CHEBI:60240"/>
        <label>2</label>
    </ligand>
</feature>
<gene>
    <name evidence="6" type="ORF">PHYBLDRAFT_67803</name>
</gene>
<dbReference type="InParanoid" id="A0A167N5E1"/>
<feature type="binding site" evidence="5">
    <location>
        <position position="226"/>
    </location>
    <ligand>
        <name>a divalent metal cation</name>
        <dbReference type="ChEBI" id="CHEBI:60240"/>
        <label>1</label>
    </ligand>
</feature>
<dbReference type="GeneID" id="29002758"/>
<evidence type="ECO:0000256" key="2">
    <source>
        <dbReference type="ARBA" id="ARBA00022723"/>
    </source>
</evidence>
<dbReference type="PANTHER" id="PTHR46317">
    <property type="entry name" value="HYDROLASE OF PHP SUPERFAMILY-RELATED PROTEIN"/>
    <property type="match status" value="1"/>
</dbReference>
<evidence type="ECO:0000256" key="4">
    <source>
        <dbReference type="ARBA" id="ARBA00093287"/>
    </source>
</evidence>
<dbReference type="OrthoDB" id="6079689at2759"/>